<dbReference type="InterPro" id="IPR035906">
    <property type="entry name" value="MetI-like_sf"/>
</dbReference>
<feature type="domain" description="ABC transmembrane type-1" evidence="8">
    <location>
        <begin position="75"/>
        <end position="278"/>
    </location>
</feature>
<gene>
    <name evidence="9" type="primary">ytcP3</name>
    <name evidence="9" type="ORF">PIL02S_05575</name>
</gene>
<dbReference type="GO" id="GO:0005886">
    <property type="term" value="C:plasma membrane"/>
    <property type="evidence" value="ECO:0007669"/>
    <property type="project" value="UniProtKB-SubCell"/>
</dbReference>
<dbReference type="RefSeq" id="WP_110822673.1">
    <property type="nucleotide sequence ID" value="NZ_PRLG01000029.1"/>
</dbReference>
<feature type="transmembrane region" description="Helical" evidence="7">
    <location>
        <begin position="45"/>
        <end position="65"/>
    </location>
</feature>
<feature type="transmembrane region" description="Helical" evidence="7">
    <location>
        <begin position="77"/>
        <end position="98"/>
    </location>
</feature>
<dbReference type="EMBL" id="PRLG01000029">
    <property type="protein sequence ID" value="PYY26185.1"/>
    <property type="molecule type" value="Genomic_DNA"/>
</dbReference>
<evidence type="ECO:0000313" key="10">
    <source>
        <dbReference type="Proteomes" id="UP000247459"/>
    </source>
</evidence>
<comment type="subcellular location">
    <subcellularLocation>
        <location evidence="1 7">Cell membrane</location>
        <topology evidence="1 7">Multi-pass membrane protein</topology>
    </subcellularLocation>
</comment>
<comment type="caution">
    <text evidence="9">The sequence shown here is derived from an EMBL/GenBank/DDBJ whole genome shotgun (WGS) entry which is preliminary data.</text>
</comment>
<reference evidence="9 10" key="1">
    <citation type="submission" date="2018-01" db="EMBL/GenBank/DDBJ databases">
        <title>Genome sequence of the PGP bacterium Paenibacillus illinoisensis E3.</title>
        <authorList>
            <person name="Rolli E."/>
            <person name="Marasco R."/>
            <person name="Bessem C."/>
            <person name="Michoud G."/>
            <person name="Gaiarsa S."/>
            <person name="Borin S."/>
            <person name="Daffonchio D."/>
        </authorList>
    </citation>
    <scope>NUCLEOTIDE SEQUENCE [LARGE SCALE GENOMIC DNA]</scope>
    <source>
        <strain evidence="9 10">E3</strain>
    </source>
</reference>
<keyword evidence="2 7" id="KW-0813">Transport</keyword>
<evidence type="ECO:0000313" key="9">
    <source>
        <dbReference type="EMBL" id="PYY26185.1"/>
    </source>
</evidence>
<feature type="transmembrane region" description="Helical" evidence="7">
    <location>
        <begin position="110"/>
        <end position="132"/>
    </location>
</feature>
<feature type="transmembrane region" description="Helical" evidence="7">
    <location>
        <begin position="14"/>
        <end position="36"/>
    </location>
</feature>
<organism evidence="9 10">
    <name type="scientific">Paenibacillus illinoisensis</name>
    <dbReference type="NCBI Taxonomy" id="59845"/>
    <lineage>
        <taxon>Bacteria</taxon>
        <taxon>Bacillati</taxon>
        <taxon>Bacillota</taxon>
        <taxon>Bacilli</taxon>
        <taxon>Bacillales</taxon>
        <taxon>Paenibacillaceae</taxon>
        <taxon>Paenibacillus</taxon>
    </lineage>
</organism>
<dbReference type="AlphaFoldDB" id="A0A2W0CCW2"/>
<keyword evidence="3" id="KW-1003">Cell membrane</keyword>
<protein>
    <submittedName>
        <fullName evidence="9">YtcP3 protein</fullName>
    </submittedName>
</protein>
<keyword evidence="5 7" id="KW-1133">Transmembrane helix</keyword>
<evidence type="ECO:0000256" key="3">
    <source>
        <dbReference type="ARBA" id="ARBA00022475"/>
    </source>
</evidence>
<dbReference type="GO" id="GO:0055085">
    <property type="term" value="P:transmembrane transport"/>
    <property type="evidence" value="ECO:0007669"/>
    <property type="project" value="InterPro"/>
</dbReference>
<proteinExistence type="inferred from homology"/>
<evidence type="ECO:0000256" key="2">
    <source>
        <dbReference type="ARBA" id="ARBA00022448"/>
    </source>
</evidence>
<dbReference type="CDD" id="cd06261">
    <property type="entry name" value="TM_PBP2"/>
    <property type="match status" value="1"/>
</dbReference>
<evidence type="ECO:0000259" key="8">
    <source>
        <dbReference type="PROSITE" id="PS50928"/>
    </source>
</evidence>
<feature type="transmembrane region" description="Helical" evidence="7">
    <location>
        <begin position="259"/>
        <end position="278"/>
    </location>
</feature>
<evidence type="ECO:0000256" key="1">
    <source>
        <dbReference type="ARBA" id="ARBA00004651"/>
    </source>
</evidence>
<dbReference type="PANTHER" id="PTHR43744:SF9">
    <property type="entry name" value="POLYGALACTURONAN_RHAMNOGALACTURONAN TRANSPORT SYSTEM PERMEASE PROTEIN YTCP"/>
    <property type="match status" value="1"/>
</dbReference>
<dbReference type="OrthoDB" id="9810086at2"/>
<evidence type="ECO:0000256" key="6">
    <source>
        <dbReference type="ARBA" id="ARBA00023136"/>
    </source>
</evidence>
<comment type="similarity">
    <text evidence="7">Belongs to the binding-protein-dependent transport system permease family.</text>
</comment>
<evidence type="ECO:0000256" key="5">
    <source>
        <dbReference type="ARBA" id="ARBA00022989"/>
    </source>
</evidence>
<dbReference type="InterPro" id="IPR000515">
    <property type="entry name" value="MetI-like"/>
</dbReference>
<dbReference type="PANTHER" id="PTHR43744">
    <property type="entry name" value="ABC TRANSPORTER PERMEASE PROTEIN MG189-RELATED-RELATED"/>
    <property type="match status" value="1"/>
</dbReference>
<dbReference type="Proteomes" id="UP000247459">
    <property type="component" value="Unassembled WGS sequence"/>
</dbReference>
<evidence type="ECO:0000256" key="4">
    <source>
        <dbReference type="ARBA" id="ARBA00022692"/>
    </source>
</evidence>
<accession>A0A2W0CCW2</accession>
<dbReference type="Gene3D" id="1.10.3720.10">
    <property type="entry name" value="MetI-like"/>
    <property type="match status" value="1"/>
</dbReference>
<name>A0A2W0CCW2_9BACL</name>
<evidence type="ECO:0000256" key="7">
    <source>
        <dbReference type="RuleBase" id="RU363032"/>
    </source>
</evidence>
<keyword evidence="6 7" id="KW-0472">Membrane</keyword>
<dbReference type="SUPFAM" id="SSF161098">
    <property type="entry name" value="MetI-like"/>
    <property type="match status" value="1"/>
</dbReference>
<sequence>MPIKPSVGSRVFDVLNITLLTVFALLTVLPFVYVIAGSFATQKELLLRGFILFPTEFTLDAYRYIFSTPTLVKSLLVTIYITVFGTLINIFLTCLMAYPLARRDMDFRKPILMLIVFTMLFSGGMIPTFLVVKQLGMINTYWSLLIPGAISAFNLIIIRNFFQQLPESLEESAKIDGCNDLSVFFRIVLPLSMPAIATFSLFYAVGHWNTYFSAVLYINDNTKWPIQVLLRQFVILASGGIGDSTAMESDYVSPPEQSIKMAVIVVSTLPILLVYPFLQKHFAKGVLLGSVKG</sequence>
<keyword evidence="4 7" id="KW-0812">Transmembrane</keyword>
<dbReference type="Pfam" id="PF00528">
    <property type="entry name" value="BPD_transp_1"/>
    <property type="match status" value="1"/>
</dbReference>
<feature type="transmembrane region" description="Helical" evidence="7">
    <location>
        <begin position="183"/>
        <end position="205"/>
    </location>
</feature>
<feature type="transmembrane region" description="Helical" evidence="7">
    <location>
        <begin position="144"/>
        <end position="162"/>
    </location>
</feature>
<dbReference type="PROSITE" id="PS50928">
    <property type="entry name" value="ABC_TM1"/>
    <property type="match status" value="1"/>
</dbReference>